<proteinExistence type="predicted"/>
<accession>A0A7Z7B593</accession>
<sequence>MHVAWASVPIVAFVVVQTTLFVRARSLLPLAPGLRDVHLWHPASRSTPPHPAHD</sequence>
<evidence type="ECO:0000313" key="2">
    <source>
        <dbReference type="Proteomes" id="UP000198900"/>
    </source>
</evidence>
<dbReference type="EMBL" id="FNDI01000005">
    <property type="protein sequence ID" value="SDH51003.1"/>
    <property type="molecule type" value="Genomic_DNA"/>
</dbReference>
<reference evidence="1" key="1">
    <citation type="submission" date="2016-10" db="EMBL/GenBank/DDBJ databases">
        <authorList>
            <person name="Varghese N."/>
            <person name="Submissions S."/>
        </authorList>
    </citation>
    <scope>NUCLEOTIDE SEQUENCE [LARGE SCALE GENOMIC DNA]</scope>
    <source>
        <strain evidence="1">YR281</strain>
    </source>
</reference>
<organism evidence="1 2">
    <name type="scientific">Paraburkholderia steynii</name>
    <dbReference type="NCBI Taxonomy" id="1245441"/>
    <lineage>
        <taxon>Bacteria</taxon>
        <taxon>Pseudomonadati</taxon>
        <taxon>Pseudomonadota</taxon>
        <taxon>Betaproteobacteria</taxon>
        <taxon>Burkholderiales</taxon>
        <taxon>Burkholderiaceae</taxon>
        <taxon>Paraburkholderia</taxon>
    </lineage>
</organism>
<name>A0A7Z7B593_9BURK</name>
<protein>
    <submittedName>
        <fullName evidence="1">Uncharacterized protein</fullName>
    </submittedName>
</protein>
<gene>
    <name evidence="1" type="ORF">SAMN04487926_10591</name>
</gene>
<dbReference type="AlphaFoldDB" id="A0A7Z7B593"/>
<evidence type="ECO:0000313" key="1">
    <source>
        <dbReference type="EMBL" id="SDH51003.1"/>
    </source>
</evidence>
<keyword evidence="2" id="KW-1185">Reference proteome</keyword>
<dbReference type="Proteomes" id="UP000198900">
    <property type="component" value="Unassembled WGS sequence"/>
</dbReference>
<comment type="caution">
    <text evidence="1">The sequence shown here is derived from an EMBL/GenBank/DDBJ whole genome shotgun (WGS) entry which is preliminary data.</text>
</comment>